<reference evidence="1" key="1">
    <citation type="submission" date="2022-03" db="EMBL/GenBank/DDBJ databases">
        <title>A functionally conserved STORR gene fusion in Papaver species that diverged 16.8 million years ago.</title>
        <authorList>
            <person name="Catania T."/>
        </authorList>
    </citation>
    <scope>NUCLEOTIDE SEQUENCE</scope>
    <source>
        <strain evidence="1">S-191538</strain>
    </source>
</reference>
<accession>A0AA41SMY4</accession>
<dbReference type="EMBL" id="JAJJMA010184766">
    <property type="protein sequence ID" value="MCL7037920.1"/>
    <property type="molecule type" value="Genomic_DNA"/>
</dbReference>
<comment type="caution">
    <text evidence="1">The sequence shown here is derived from an EMBL/GenBank/DDBJ whole genome shotgun (WGS) entry which is preliminary data.</text>
</comment>
<evidence type="ECO:0000313" key="2">
    <source>
        <dbReference type="Proteomes" id="UP001177140"/>
    </source>
</evidence>
<evidence type="ECO:0000313" key="1">
    <source>
        <dbReference type="EMBL" id="MCL7037920.1"/>
    </source>
</evidence>
<protein>
    <submittedName>
        <fullName evidence="1">Uncharacterized protein</fullName>
    </submittedName>
</protein>
<keyword evidence="2" id="KW-1185">Reference proteome</keyword>
<gene>
    <name evidence="1" type="ORF">MKW94_011569</name>
</gene>
<proteinExistence type="predicted"/>
<dbReference type="Proteomes" id="UP001177140">
    <property type="component" value="Unassembled WGS sequence"/>
</dbReference>
<organism evidence="1 2">
    <name type="scientific">Papaver nudicaule</name>
    <name type="common">Iceland poppy</name>
    <dbReference type="NCBI Taxonomy" id="74823"/>
    <lineage>
        <taxon>Eukaryota</taxon>
        <taxon>Viridiplantae</taxon>
        <taxon>Streptophyta</taxon>
        <taxon>Embryophyta</taxon>
        <taxon>Tracheophyta</taxon>
        <taxon>Spermatophyta</taxon>
        <taxon>Magnoliopsida</taxon>
        <taxon>Ranunculales</taxon>
        <taxon>Papaveraceae</taxon>
        <taxon>Papaveroideae</taxon>
        <taxon>Papaver</taxon>
    </lineage>
</organism>
<dbReference type="AlphaFoldDB" id="A0AA41SMY4"/>
<sequence>MFLSFFSQVKIALGVTKFGQLLPQPDEAVVVNAPGGLATAEKTGDTNTQAPDGGIKRGGIIGLTAANGLVRVKDGGSQGGNLEKGEVFHSSKTDHIDIANGVAVVKRDVNAKVNLKKGQVVAGGKAGANIPGVASVNTGVAASVDSKNSKATTDLPMM</sequence>
<name>A0AA41SMY4_PAPNU</name>